<evidence type="ECO:0000256" key="6">
    <source>
        <dbReference type="ARBA" id="ARBA00022824"/>
    </source>
</evidence>
<keyword evidence="13" id="KW-0275">Fatty acid biosynthesis</keyword>
<proteinExistence type="predicted"/>
<evidence type="ECO:0000256" key="12">
    <source>
        <dbReference type="ARBA" id="ARBA00023136"/>
    </source>
</evidence>
<evidence type="ECO:0000259" key="15">
    <source>
        <dbReference type="Pfam" id="PF04116"/>
    </source>
</evidence>
<dbReference type="PANTHER" id="PTHR12863:SF1">
    <property type="entry name" value="FATTY ACID 2-HYDROXYLASE"/>
    <property type="match status" value="1"/>
</dbReference>
<evidence type="ECO:0000256" key="3">
    <source>
        <dbReference type="ARBA" id="ARBA00022516"/>
    </source>
</evidence>
<dbReference type="InterPro" id="IPR006694">
    <property type="entry name" value="Fatty_acid_hydroxylase"/>
</dbReference>
<dbReference type="Pfam" id="PF04116">
    <property type="entry name" value="FA_hydroxylase"/>
    <property type="match status" value="1"/>
</dbReference>
<evidence type="ECO:0000256" key="5">
    <source>
        <dbReference type="ARBA" id="ARBA00022723"/>
    </source>
</evidence>
<dbReference type="EMBL" id="LT670849">
    <property type="protein sequence ID" value="SHN76362.1"/>
    <property type="molecule type" value="Genomic_DNA"/>
</dbReference>
<feature type="transmembrane region" description="Helical" evidence="14">
    <location>
        <begin position="12"/>
        <end position="45"/>
    </location>
</feature>
<gene>
    <name evidence="16" type="ORF">SAMN05444170_3170</name>
</gene>
<feature type="transmembrane region" description="Helical" evidence="14">
    <location>
        <begin position="86"/>
        <end position="109"/>
    </location>
</feature>
<keyword evidence="5" id="KW-0479">Metal-binding</keyword>
<evidence type="ECO:0000256" key="8">
    <source>
        <dbReference type="ARBA" id="ARBA00022833"/>
    </source>
</evidence>
<keyword evidence="3" id="KW-0444">Lipid biosynthesis</keyword>
<keyword evidence="12 14" id="KW-0472">Membrane</keyword>
<evidence type="ECO:0000256" key="13">
    <source>
        <dbReference type="ARBA" id="ARBA00023160"/>
    </source>
</evidence>
<keyword evidence="8" id="KW-0862">Zinc</keyword>
<keyword evidence="10" id="KW-0560">Oxidoreductase</keyword>
<evidence type="ECO:0000256" key="7">
    <source>
        <dbReference type="ARBA" id="ARBA00022832"/>
    </source>
</evidence>
<evidence type="ECO:0000256" key="14">
    <source>
        <dbReference type="SAM" id="Phobius"/>
    </source>
</evidence>
<dbReference type="GO" id="GO:0016020">
    <property type="term" value="C:membrane"/>
    <property type="evidence" value="ECO:0007669"/>
    <property type="project" value="InterPro"/>
</dbReference>
<evidence type="ECO:0000313" key="17">
    <source>
        <dbReference type="Proteomes" id="UP000184096"/>
    </source>
</evidence>
<feature type="transmembrane region" description="Helical" evidence="14">
    <location>
        <begin position="115"/>
        <end position="135"/>
    </location>
</feature>
<sequence>MFLVFLRHGSITALIVGVVVVVLAFLSGAIAPMPLFIILGALMFYLSEYGMHRFAFHAPPVPWPWLRKMQHRLHYDHHVEPNRLDLLFLPLWFLAPNLAVATGIFALIFGAEASASALFGMMLAILHYEWVHYVAHIPYQPRTRFGRWIKQYHLRHHFISERHWFGVSNPTLDTVFGTFRGPDATEKSATVRKLY</sequence>
<accession>A0A1M7TZZ4</accession>
<keyword evidence="9 14" id="KW-1133">Transmembrane helix</keyword>
<name>A0A1M7TZZ4_9BRAD</name>
<evidence type="ECO:0000256" key="9">
    <source>
        <dbReference type="ARBA" id="ARBA00022989"/>
    </source>
</evidence>
<keyword evidence="11" id="KW-0443">Lipid metabolism</keyword>
<evidence type="ECO:0000256" key="4">
    <source>
        <dbReference type="ARBA" id="ARBA00022692"/>
    </source>
</evidence>
<protein>
    <submittedName>
        <fullName evidence="16">Fatty acid hydroxylase superfamily protein</fullName>
    </submittedName>
</protein>
<comment type="cofactor">
    <cofactor evidence="1">
        <name>Zn(2+)</name>
        <dbReference type="ChEBI" id="CHEBI:29105"/>
    </cofactor>
</comment>
<dbReference type="InterPro" id="IPR014430">
    <property type="entry name" value="Scs7"/>
</dbReference>
<keyword evidence="6" id="KW-0256">Endoplasmic reticulum</keyword>
<comment type="subcellular location">
    <subcellularLocation>
        <location evidence="2">Endoplasmic reticulum membrane</location>
        <topology evidence="2">Multi-pass membrane protein</topology>
    </subcellularLocation>
</comment>
<dbReference type="AlphaFoldDB" id="A0A1M7TZZ4"/>
<feature type="domain" description="Fatty acid hydroxylase" evidence="15">
    <location>
        <begin position="38"/>
        <end position="178"/>
    </location>
</feature>
<dbReference type="OrthoDB" id="5291370at2"/>
<keyword evidence="7" id="KW-0276">Fatty acid metabolism</keyword>
<keyword evidence="17" id="KW-1185">Reference proteome</keyword>
<evidence type="ECO:0000256" key="1">
    <source>
        <dbReference type="ARBA" id="ARBA00001947"/>
    </source>
</evidence>
<organism evidence="16 17">
    <name type="scientific">Bradyrhizobium erythrophlei</name>
    <dbReference type="NCBI Taxonomy" id="1437360"/>
    <lineage>
        <taxon>Bacteria</taxon>
        <taxon>Pseudomonadati</taxon>
        <taxon>Pseudomonadota</taxon>
        <taxon>Alphaproteobacteria</taxon>
        <taxon>Hyphomicrobiales</taxon>
        <taxon>Nitrobacteraceae</taxon>
        <taxon>Bradyrhizobium</taxon>
    </lineage>
</organism>
<dbReference type="RefSeq" id="WP_072818959.1">
    <property type="nucleotide sequence ID" value="NZ_LT670849.1"/>
</dbReference>
<keyword evidence="4 14" id="KW-0812">Transmembrane</keyword>
<evidence type="ECO:0000256" key="2">
    <source>
        <dbReference type="ARBA" id="ARBA00004477"/>
    </source>
</evidence>
<reference evidence="17" key="1">
    <citation type="submission" date="2016-11" db="EMBL/GenBank/DDBJ databases">
        <authorList>
            <person name="Varghese N."/>
            <person name="Submissions S."/>
        </authorList>
    </citation>
    <scope>NUCLEOTIDE SEQUENCE [LARGE SCALE GENOMIC DNA]</scope>
    <source>
        <strain evidence="17">GAS401</strain>
    </source>
</reference>
<evidence type="ECO:0000256" key="10">
    <source>
        <dbReference type="ARBA" id="ARBA00023002"/>
    </source>
</evidence>
<dbReference type="Proteomes" id="UP000184096">
    <property type="component" value="Chromosome I"/>
</dbReference>
<dbReference type="GO" id="GO:0006633">
    <property type="term" value="P:fatty acid biosynthetic process"/>
    <property type="evidence" value="ECO:0007669"/>
    <property type="project" value="UniProtKB-KW"/>
</dbReference>
<dbReference type="GO" id="GO:0005506">
    <property type="term" value="F:iron ion binding"/>
    <property type="evidence" value="ECO:0007669"/>
    <property type="project" value="InterPro"/>
</dbReference>
<evidence type="ECO:0000256" key="11">
    <source>
        <dbReference type="ARBA" id="ARBA00023098"/>
    </source>
</evidence>
<dbReference type="PANTHER" id="PTHR12863">
    <property type="entry name" value="FATTY ACID HYDROXYLASE"/>
    <property type="match status" value="1"/>
</dbReference>
<dbReference type="GO" id="GO:0080132">
    <property type="term" value="F:fatty acid 2-hydroxylase activity"/>
    <property type="evidence" value="ECO:0007669"/>
    <property type="project" value="InterPro"/>
</dbReference>
<evidence type="ECO:0000313" key="16">
    <source>
        <dbReference type="EMBL" id="SHN76362.1"/>
    </source>
</evidence>